<feature type="non-terminal residue" evidence="1">
    <location>
        <position position="116"/>
    </location>
</feature>
<gene>
    <name evidence="1" type="ORF">S12H4_46759</name>
</gene>
<name>X1VEP8_9ZZZZ</name>
<evidence type="ECO:0000313" key="1">
    <source>
        <dbReference type="EMBL" id="GAJ05170.1"/>
    </source>
</evidence>
<protein>
    <submittedName>
        <fullName evidence="1">Uncharacterized protein</fullName>
    </submittedName>
</protein>
<sequence length="116" mass="12889">MGGFGDFIEKWFIEPAKEMHGWSIDWIDDLFNPDIDTPEFNQSPTYGSGQILNTISEGVPVARCYGRCKIGVNKIRFNAKDAADLRVIYGVCVGEIDHISSWFINDISSGDLKAGV</sequence>
<dbReference type="AlphaFoldDB" id="X1VEP8"/>
<reference evidence="1" key="1">
    <citation type="journal article" date="2014" name="Front. Microbiol.">
        <title>High frequency of phylogenetically diverse reductive dehalogenase-homologous genes in deep subseafloor sedimentary metagenomes.</title>
        <authorList>
            <person name="Kawai M."/>
            <person name="Futagami T."/>
            <person name="Toyoda A."/>
            <person name="Takaki Y."/>
            <person name="Nishi S."/>
            <person name="Hori S."/>
            <person name="Arai W."/>
            <person name="Tsubouchi T."/>
            <person name="Morono Y."/>
            <person name="Uchiyama I."/>
            <person name="Ito T."/>
            <person name="Fujiyama A."/>
            <person name="Inagaki F."/>
            <person name="Takami H."/>
        </authorList>
    </citation>
    <scope>NUCLEOTIDE SEQUENCE</scope>
    <source>
        <strain evidence="1">Expedition CK06-06</strain>
    </source>
</reference>
<accession>X1VEP8</accession>
<dbReference type="EMBL" id="BARW01029050">
    <property type="protein sequence ID" value="GAJ05170.1"/>
    <property type="molecule type" value="Genomic_DNA"/>
</dbReference>
<comment type="caution">
    <text evidence="1">The sequence shown here is derived from an EMBL/GenBank/DDBJ whole genome shotgun (WGS) entry which is preliminary data.</text>
</comment>
<organism evidence="1">
    <name type="scientific">marine sediment metagenome</name>
    <dbReference type="NCBI Taxonomy" id="412755"/>
    <lineage>
        <taxon>unclassified sequences</taxon>
        <taxon>metagenomes</taxon>
        <taxon>ecological metagenomes</taxon>
    </lineage>
</organism>
<proteinExistence type="predicted"/>